<dbReference type="OrthoDB" id="5800476at2759"/>
<keyword evidence="1" id="KW-0723">Serine/threonine-protein kinase</keyword>
<accession>A0A152A6K1</accession>
<dbReference type="InterPro" id="IPR047916">
    <property type="entry name" value="TTBK_Asator-like_STKc"/>
</dbReference>
<dbReference type="OMA" id="NTFNGRE"/>
<dbReference type="SMART" id="SM00220">
    <property type="entry name" value="S_TKc"/>
    <property type="match status" value="1"/>
</dbReference>
<feature type="region of interest" description="Disordered" evidence="8">
    <location>
        <begin position="311"/>
        <end position="465"/>
    </location>
</feature>
<dbReference type="AlphaFoldDB" id="A0A152A6K1"/>
<dbReference type="CDD" id="cd14017">
    <property type="entry name" value="STKc_TTBK"/>
    <property type="match status" value="1"/>
</dbReference>
<evidence type="ECO:0000259" key="9">
    <source>
        <dbReference type="PROSITE" id="PS50011"/>
    </source>
</evidence>
<evidence type="ECO:0000256" key="6">
    <source>
        <dbReference type="ARBA" id="ARBA00061588"/>
    </source>
</evidence>
<evidence type="ECO:0000256" key="4">
    <source>
        <dbReference type="ARBA" id="ARBA00022777"/>
    </source>
</evidence>
<protein>
    <recommendedName>
        <fullName evidence="9">Protein kinase domain-containing protein</fullName>
    </recommendedName>
</protein>
<dbReference type="PANTHER" id="PTHR11909">
    <property type="entry name" value="CASEIN KINASE-RELATED"/>
    <property type="match status" value="1"/>
</dbReference>
<keyword evidence="11" id="KW-1185">Reference proteome</keyword>
<dbReference type="Gene3D" id="1.10.510.10">
    <property type="entry name" value="Transferase(Phosphotransferase) domain 1"/>
    <property type="match status" value="1"/>
</dbReference>
<feature type="compositionally biased region" description="Polar residues" evidence="8">
    <location>
        <begin position="438"/>
        <end position="465"/>
    </location>
</feature>
<keyword evidence="3 7" id="KW-0547">Nucleotide-binding</keyword>
<dbReference type="InterPro" id="IPR011009">
    <property type="entry name" value="Kinase-like_dom_sf"/>
</dbReference>
<dbReference type="FunFam" id="1.10.510.10:FF:000481">
    <property type="entry name" value="Asator, isoform D"/>
    <property type="match status" value="1"/>
</dbReference>
<evidence type="ECO:0000256" key="2">
    <source>
        <dbReference type="ARBA" id="ARBA00022679"/>
    </source>
</evidence>
<dbReference type="GO" id="GO:0004674">
    <property type="term" value="F:protein serine/threonine kinase activity"/>
    <property type="evidence" value="ECO:0007669"/>
    <property type="project" value="UniProtKB-KW"/>
</dbReference>
<keyword evidence="4" id="KW-0418">Kinase</keyword>
<dbReference type="EMBL" id="LODT01000006">
    <property type="protein sequence ID" value="KYR01840.1"/>
    <property type="molecule type" value="Genomic_DNA"/>
</dbReference>
<dbReference type="InterPro" id="IPR050235">
    <property type="entry name" value="CK1_Ser-Thr_kinase"/>
</dbReference>
<feature type="compositionally biased region" description="Basic and acidic residues" evidence="8">
    <location>
        <begin position="410"/>
        <end position="422"/>
    </location>
</feature>
<dbReference type="PROSITE" id="PS00107">
    <property type="entry name" value="PROTEIN_KINASE_ATP"/>
    <property type="match status" value="1"/>
</dbReference>
<evidence type="ECO:0000256" key="8">
    <source>
        <dbReference type="SAM" id="MobiDB-lite"/>
    </source>
</evidence>
<dbReference type="FunFam" id="3.30.200.20:FF:000358">
    <property type="entry name" value="Tau tubulin kinase 2b"/>
    <property type="match status" value="1"/>
</dbReference>
<evidence type="ECO:0000256" key="3">
    <source>
        <dbReference type="ARBA" id="ARBA00022741"/>
    </source>
</evidence>
<dbReference type="InParanoid" id="A0A152A6K1"/>
<keyword evidence="5 7" id="KW-0067">ATP-binding</keyword>
<feature type="domain" description="Protein kinase" evidence="9">
    <location>
        <begin position="15"/>
        <end position="274"/>
    </location>
</feature>
<feature type="compositionally biased region" description="Low complexity" evidence="8">
    <location>
        <begin position="385"/>
        <end position="394"/>
    </location>
</feature>
<proteinExistence type="inferred from homology"/>
<comment type="caution">
    <text evidence="10">The sequence shown here is derived from an EMBL/GenBank/DDBJ whole genome shotgun (WGS) entry which is preliminary data.</text>
</comment>
<feature type="compositionally biased region" description="Low complexity" evidence="8">
    <location>
        <begin position="328"/>
        <end position="349"/>
    </location>
</feature>
<gene>
    <name evidence="10" type="ORF">DLAC_01857</name>
</gene>
<evidence type="ECO:0000256" key="5">
    <source>
        <dbReference type="ARBA" id="ARBA00022840"/>
    </source>
</evidence>
<dbReference type="STRING" id="361077.A0A152A6K1"/>
<evidence type="ECO:0000256" key="7">
    <source>
        <dbReference type="PROSITE-ProRule" id="PRU10141"/>
    </source>
</evidence>
<sequence length="479" mass="53372">MNIGFTTGSLIKGRWTVLKKIGQGAFGEIYSGKNIINGEQIAIKVEKVDTKKQVLRLEVAVLKKLQACPYVCRFITCGRHNDYNYMVMELLGDNLSELRRRQADGKFTMGTTLKLGIQMIQSLQAVHDLGYLHRDVKPSNFAIGLGQNKRNITYLIDFGLARRYVLASGEVRPPRDSTGFRGTARYASINSHLSKDLGRRDDLWSIFYVLIEFAEGQLPWRKLKDKDQIGDMKMKYNTPELVRDLPPQFSQFMKHLKSLNYEDRPNYVFLQSLLNECYVSLGLNESTPFDWEVATQAQSSTQNLSIINTSMSSLGVPKGSGMPSPGLDNDQQNSNNSNNVIVNNQQQQQGKQPYSTKPNNLYHSSDQAMGNDDSPQPQLQRRDSASASVIAASSEDNKESNGSWNQKTSPRRDTKGDLDDHSGGGGGNTSKHLKAKSSSHQLGSQNANNNNTPHDTKIDISNQHVKPSAKCCSSKCIVM</sequence>
<evidence type="ECO:0000313" key="11">
    <source>
        <dbReference type="Proteomes" id="UP000076078"/>
    </source>
</evidence>
<dbReference type="PROSITE" id="PS50011">
    <property type="entry name" value="PROTEIN_KINASE_DOM"/>
    <property type="match status" value="1"/>
</dbReference>
<dbReference type="GO" id="GO:0015630">
    <property type="term" value="C:microtubule cytoskeleton"/>
    <property type="evidence" value="ECO:0007669"/>
    <property type="project" value="UniProtKB-ARBA"/>
</dbReference>
<dbReference type="Proteomes" id="UP000076078">
    <property type="component" value="Unassembled WGS sequence"/>
</dbReference>
<dbReference type="GO" id="GO:0005524">
    <property type="term" value="F:ATP binding"/>
    <property type="evidence" value="ECO:0007669"/>
    <property type="project" value="UniProtKB-UniRule"/>
</dbReference>
<dbReference type="InterPro" id="IPR000719">
    <property type="entry name" value="Prot_kinase_dom"/>
</dbReference>
<keyword evidence="2" id="KW-0808">Transferase</keyword>
<comment type="similarity">
    <text evidence="6">Belongs to the protein kinase superfamily. CK1 Ser/Thr protein kinase family.</text>
</comment>
<reference evidence="10 11" key="1">
    <citation type="submission" date="2015-12" db="EMBL/GenBank/DDBJ databases">
        <title>Dictyostelia acquired genes for synthesis and detection of signals that induce cell-type specialization by lateral gene transfer from prokaryotes.</title>
        <authorList>
            <person name="Gloeckner G."/>
            <person name="Schaap P."/>
        </authorList>
    </citation>
    <scope>NUCLEOTIDE SEQUENCE [LARGE SCALE GENOMIC DNA]</scope>
    <source>
        <strain evidence="10 11">TK</strain>
    </source>
</reference>
<feature type="compositionally biased region" description="Polar residues" evidence="8">
    <location>
        <begin position="350"/>
        <end position="379"/>
    </location>
</feature>
<organism evidence="10 11">
    <name type="scientific">Tieghemostelium lacteum</name>
    <name type="common">Slime mold</name>
    <name type="synonym">Dictyostelium lacteum</name>
    <dbReference type="NCBI Taxonomy" id="361077"/>
    <lineage>
        <taxon>Eukaryota</taxon>
        <taxon>Amoebozoa</taxon>
        <taxon>Evosea</taxon>
        <taxon>Eumycetozoa</taxon>
        <taxon>Dictyostelia</taxon>
        <taxon>Dictyosteliales</taxon>
        <taxon>Raperosteliaceae</taxon>
        <taxon>Tieghemostelium</taxon>
    </lineage>
</organism>
<dbReference type="Pfam" id="PF00069">
    <property type="entry name" value="Pkinase"/>
    <property type="match status" value="1"/>
</dbReference>
<dbReference type="SUPFAM" id="SSF56112">
    <property type="entry name" value="Protein kinase-like (PK-like)"/>
    <property type="match status" value="1"/>
</dbReference>
<dbReference type="InterPro" id="IPR017441">
    <property type="entry name" value="Protein_kinase_ATP_BS"/>
</dbReference>
<feature type="binding site" evidence="7">
    <location>
        <position position="44"/>
    </location>
    <ligand>
        <name>ATP</name>
        <dbReference type="ChEBI" id="CHEBI:30616"/>
    </ligand>
</feature>
<evidence type="ECO:0000256" key="1">
    <source>
        <dbReference type="ARBA" id="ARBA00022527"/>
    </source>
</evidence>
<name>A0A152A6K1_TIELA</name>
<evidence type="ECO:0000313" key="10">
    <source>
        <dbReference type="EMBL" id="KYR01840.1"/>
    </source>
</evidence>